<feature type="region of interest" description="Disordered" evidence="7">
    <location>
        <begin position="1330"/>
        <end position="1411"/>
    </location>
</feature>
<evidence type="ECO:0008006" key="13">
    <source>
        <dbReference type="Google" id="ProtNLM"/>
    </source>
</evidence>
<keyword evidence="4" id="KW-1015">Disulfide bond</keyword>
<reference evidence="11" key="1">
    <citation type="journal article" date="2023" name="G3 (Bethesda)">
        <title>A reference genome for the long-term kleptoplast-retaining sea slug Elysia crispata morphotype clarki.</title>
        <authorList>
            <person name="Eastman K.E."/>
            <person name="Pendleton A.L."/>
            <person name="Shaikh M.A."/>
            <person name="Suttiyut T."/>
            <person name="Ogas R."/>
            <person name="Tomko P."/>
            <person name="Gavelis G."/>
            <person name="Widhalm J.R."/>
            <person name="Wisecaver J.H."/>
        </authorList>
    </citation>
    <scope>NUCLEOTIDE SEQUENCE</scope>
    <source>
        <strain evidence="11">ECLA1</strain>
    </source>
</reference>
<dbReference type="EMBL" id="JAWDGP010006413">
    <property type="protein sequence ID" value="KAK3741609.1"/>
    <property type="molecule type" value="Genomic_DNA"/>
</dbReference>
<evidence type="ECO:0000256" key="3">
    <source>
        <dbReference type="ARBA" id="ARBA00022801"/>
    </source>
</evidence>
<keyword evidence="2" id="KW-0147">Chitin-binding</keyword>
<feature type="compositionally biased region" description="Basic residues" evidence="7">
    <location>
        <begin position="1343"/>
        <end position="1353"/>
    </location>
</feature>
<dbReference type="InterPro" id="IPR001579">
    <property type="entry name" value="Glyco_hydro_18_chit_AS"/>
</dbReference>
<evidence type="ECO:0000313" key="12">
    <source>
        <dbReference type="Proteomes" id="UP001283361"/>
    </source>
</evidence>
<dbReference type="PANTHER" id="PTHR11177">
    <property type="entry name" value="CHITINASE"/>
    <property type="match status" value="1"/>
</dbReference>
<feature type="compositionally biased region" description="Polar residues" evidence="7">
    <location>
        <begin position="1796"/>
        <end position="1812"/>
    </location>
</feature>
<feature type="region of interest" description="Disordered" evidence="7">
    <location>
        <begin position="1001"/>
        <end position="1067"/>
    </location>
</feature>
<keyword evidence="3 6" id="KW-0378">Hydrolase</keyword>
<dbReference type="GO" id="GO:0006032">
    <property type="term" value="P:chitin catabolic process"/>
    <property type="evidence" value="ECO:0007669"/>
    <property type="project" value="TreeGrafter"/>
</dbReference>
<evidence type="ECO:0000256" key="8">
    <source>
        <dbReference type="SAM" id="SignalP"/>
    </source>
</evidence>
<dbReference type="GO" id="GO:0005975">
    <property type="term" value="P:carbohydrate metabolic process"/>
    <property type="evidence" value="ECO:0007669"/>
    <property type="project" value="InterPro"/>
</dbReference>
<dbReference type="Proteomes" id="UP001283361">
    <property type="component" value="Unassembled WGS sequence"/>
</dbReference>
<gene>
    <name evidence="11" type="ORF">RRG08_050173</name>
</gene>
<keyword evidence="8" id="KW-0732">Signal</keyword>
<feature type="compositionally biased region" description="Polar residues" evidence="7">
    <location>
        <begin position="1053"/>
        <end position="1062"/>
    </location>
</feature>
<evidence type="ECO:0000256" key="4">
    <source>
        <dbReference type="ARBA" id="ARBA00023157"/>
    </source>
</evidence>
<sequence length="1950" mass="222794">MLRETSHDPHLPILCFLLIMACQIHTSSPERTKEPTYKRVCYYTNWSQYRRDQARFLPSDIDPFLCTHLIFAFAKVDKGVLAPYEWNDMEPPFLYKQFTGLKKSNPRLKTLLAVGGWNHGSMPFTAMVSSKAGRSKFINHAIKYLRSNRFDGLDLDWEYPASRGSPGKDKENFVILAQELKEAFEKEAKKSGQDRLLLTMAVPGGEKLTLAGYDVMKLNKYVDFFNLMSYDLHGGWSPTIGHHAPLVGGYTWAPPKSKPENVEKAVNLWLKLGADPEKLVMGLAFYGKTFQLCTKEHQAGNKSCGAGRPDSLPYYDILRRLLTKRLRRHWLEEEQVPYAVSDVDRLWVGYDDEQSLLAKVNYAKKRRLGGIMVWSLDQDDFTGRFGGHGVRYPLMTTLRDALEGRKVNKPHLFSNDNFQEPGKSKSKEYAAPLKHRLASLKHDKLERKMSRIERFPSVHPSAVPLFGNLLDSPHSSHETRMEQDKYIQPYRNLGSTKRRSDRKKKIARNNKRALKYRHLPHNMNKLNYKKRESWRVLNENTNMGSKKALKYRNSPQIKEVKSRRGHAHNTKLSRRSDYEHKHLDPRMYDAPTVRPERTKVSKLRSSGHLVRGKQKRKSVKRGRGKSPHRKTPVLYHPTQIGRHRDGALFPQRVPFSVISVQTNPPSDQDFGTPVFDPWAQQGNIHFVEASDRVTPRAAYEIHAERSREAVPEKPTERSTKKDSENKKSLETSQLHHPFSKTFSASFDMNDNDGRSDYVFVRSHDKPPSDLLAQDENLGFSNRVDHNWVDQGYFKYEESEPGNPDYADDNLIEDESDDMTSEEQQYLVIEHDPTKKWYEPILQKQQEEELDLKLADSLPYNVPWRSEDGKIDVKQSAKTAVQIKHGPRPRRHRASLMLPYSGNKFVKVHAVPLSGLSLTDVVREKQANDSRTTSDSPSIGLEIIPKDKHRVQQYQPSLPWFDLKTKDSDSLSIDNNTEALRKTDNGHPIVEITMPLREHEMRNVSSRGHGQGLRKKGSRRVKIQTKSVTYGQQNFSSQGENASLEQDGKEMMENGSSNLSPTVATDKPRQDTYMNSPFSHQVENKSPNSDHNKDVWWEFPKIEKYQAVASTERKRLPRPNNLVEFEPSVNIGNHDMSNSTPTTEASLFYASMPTLELRDTEKLAINDTKRKERIDNQTASSSSLKVYNLSAPCDSEDDCEDLTRRGENQTKSLLNSTSSGQHLGNLLNLPAVDENKANNSRHGNLSTLQNETETFYANKEPSGSSHKKPPNRKCNNGRDKSDDNEISSTNSTDLYSSDNFSECNLTEDVQFIHANHENQIINETLISQSLPINSLPDSSQNATSRRRKAGRRHPQPQAYHNLAVRRSPFKPPPRASLYRNSPASRPRPETRRDGREDTRAEAAQRHRTRKLHRLRQLLQNSSVVEQLKSKLDKLHQNTRVTPMPPGKLSAVPMTSHVTHRLDTTGIPFVVTVTHRRQPSPWYELSTGSDDDESPTEEYPPSYIETVEETEDTDTIIDDSKEKVGNPDKYWLRFRENRETLQNVADMPLNRQHSHILRPDSELNHSNRENSPRYLPQDANQRRTRYFTDPVARAWWDLKSDGHQSAETDTQRSVEEVHNIKLTKRKRKDPEPMAVNFISRRRGAISKKDATPFQRPAVNTHQYSDNKPRNSSTASRDEPKLNSVKLVRARSKPTTAQPPSHELYRANYPSPEDKTSDFLNDSNVLNDSNQTTTERMTLHSATPASPISPDSTPTLSTPKRRRAKSPTRLKSQKREKSRNSIHGGETSYSVDRDETMTDPASGQDMESNSTQDLPSPTPAWVTQGEQLSEENVAQPRRYPEAETYRATYPALKGDYSDRDSIKHLVQADGKGGWSFLRSSVTPASIPGASLVTSGFSTGGFSCPSTFGIYEDPENCRMFYQCVWFVSFHHICGQGTAWNDHDRICDWPVRTRC</sequence>
<dbReference type="PANTHER" id="PTHR11177:SF317">
    <property type="entry name" value="CHITINASE 12-RELATED"/>
    <property type="match status" value="1"/>
</dbReference>
<name>A0AAE1CXD5_9GAST</name>
<evidence type="ECO:0000259" key="10">
    <source>
        <dbReference type="PROSITE" id="PS51910"/>
    </source>
</evidence>
<dbReference type="InterPro" id="IPR011583">
    <property type="entry name" value="Chitinase_II/V-like_cat"/>
</dbReference>
<feature type="compositionally biased region" description="Polar residues" evidence="7">
    <location>
        <begin position="1655"/>
        <end position="1672"/>
    </location>
</feature>
<feature type="compositionally biased region" description="Basic residues" evidence="7">
    <location>
        <begin position="1756"/>
        <end position="1769"/>
    </location>
</feature>
<feature type="compositionally biased region" description="Basic residues" evidence="7">
    <location>
        <begin position="1011"/>
        <end position="1022"/>
    </location>
</feature>
<feature type="domain" description="Chitin-binding type-2" evidence="9">
    <location>
        <begin position="1897"/>
        <end position="1950"/>
    </location>
</feature>
<feature type="region of interest" description="Disordered" evidence="7">
    <location>
        <begin position="1555"/>
        <end position="1581"/>
    </location>
</feature>
<proteinExistence type="inferred from homology"/>
<evidence type="ECO:0000256" key="5">
    <source>
        <dbReference type="ARBA" id="ARBA00023295"/>
    </source>
</evidence>
<comment type="caution">
    <text evidence="11">The sequence shown here is derived from an EMBL/GenBank/DDBJ whole genome shotgun (WGS) entry which is preliminary data.</text>
</comment>
<evidence type="ECO:0000313" key="11">
    <source>
        <dbReference type="EMBL" id="KAK3741609.1"/>
    </source>
</evidence>
<dbReference type="InterPro" id="IPR001223">
    <property type="entry name" value="Glyco_hydro18_cat"/>
</dbReference>
<dbReference type="PROSITE" id="PS01095">
    <property type="entry name" value="GH18_1"/>
    <property type="match status" value="1"/>
</dbReference>
<dbReference type="SMART" id="SM00494">
    <property type="entry name" value="ChtBD2"/>
    <property type="match status" value="1"/>
</dbReference>
<dbReference type="InterPro" id="IPR002557">
    <property type="entry name" value="Chitin-bd_dom"/>
</dbReference>
<evidence type="ECO:0000256" key="2">
    <source>
        <dbReference type="ARBA" id="ARBA00022669"/>
    </source>
</evidence>
<feature type="compositionally biased region" description="Basic and acidic residues" evidence="7">
    <location>
        <begin position="701"/>
        <end position="729"/>
    </location>
</feature>
<dbReference type="InterPro" id="IPR050314">
    <property type="entry name" value="Glycosyl_Hydrlase_18"/>
</dbReference>
<feature type="region of interest" description="Disordered" evidence="7">
    <location>
        <begin position="594"/>
        <end position="633"/>
    </location>
</feature>
<feature type="chain" id="PRO_5041932043" description="Chitinase" evidence="8">
    <location>
        <begin position="30"/>
        <end position="1950"/>
    </location>
</feature>
<feature type="region of interest" description="Disordered" evidence="7">
    <location>
        <begin position="1478"/>
        <end position="1497"/>
    </location>
</feature>
<dbReference type="Gene3D" id="2.170.140.10">
    <property type="entry name" value="Chitin binding domain"/>
    <property type="match status" value="1"/>
</dbReference>
<dbReference type="SUPFAM" id="SSF51445">
    <property type="entry name" value="(Trans)glycosidases"/>
    <property type="match status" value="1"/>
</dbReference>
<dbReference type="GO" id="GO:0004568">
    <property type="term" value="F:chitinase activity"/>
    <property type="evidence" value="ECO:0007669"/>
    <property type="project" value="TreeGrafter"/>
</dbReference>
<dbReference type="GO" id="GO:0005576">
    <property type="term" value="C:extracellular region"/>
    <property type="evidence" value="ECO:0007669"/>
    <property type="project" value="InterPro"/>
</dbReference>
<evidence type="ECO:0000256" key="1">
    <source>
        <dbReference type="ARBA" id="ARBA00009121"/>
    </source>
</evidence>
<feature type="region of interest" description="Disordered" evidence="7">
    <location>
        <begin position="1600"/>
        <end position="1816"/>
    </location>
</feature>
<evidence type="ECO:0000256" key="6">
    <source>
        <dbReference type="RuleBase" id="RU000489"/>
    </source>
</evidence>
<feature type="compositionally biased region" description="Basic and acidic residues" evidence="7">
    <location>
        <begin position="1600"/>
        <end position="1617"/>
    </location>
</feature>
<feature type="region of interest" description="Disordered" evidence="7">
    <location>
        <begin position="549"/>
        <end position="581"/>
    </location>
</feature>
<keyword evidence="12" id="KW-1185">Reference proteome</keyword>
<feature type="compositionally biased region" description="Polar residues" evidence="7">
    <location>
        <begin position="1285"/>
        <end position="1297"/>
    </location>
</feature>
<accession>A0AAE1CXD5</accession>
<organism evidence="11 12">
    <name type="scientific">Elysia crispata</name>
    <name type="common">lettuce slug</name>
    <dbReference type="NCBI Taxonomy" id="231223"/>
    <lineage>
        <taxon>Eukaryota</taxon>
        <taxon>Metazoa</taxon>
        <taxon>Spiralia</taxon>
        <taxon>Lophotrochozoa</taxon>
        <taxon>Mollusca</taxon>
        <taxon>Gastropoda</taxon>
        <taxon>Heterobranchia</taxon>
        <taxon>Euthyneura</taxon>
        <taxon>Panpulmonata</taxon>
        <taxon>Sacoglossa</taxon>
        <taxon>Placobranchoidea</taxon>
        <taxon>Plakobranchidae</taxon>
        <taxon>Elysia</taxon>
    </lineage>
</organism>
<feature type="domain" description="GH18" evidence="10">
    <location>
        <begin position="37"/>
        <end position="405"/>
    </location>
</feature>
<keyword evidence="5 6" id="KW-0326">Glycosidase</keyword>
<feature type="compositionally biased region" description="Basic and acidic residues" evidence="7">
    <location>
        <begin position="1385"/>
        <end position="1403"/>
    </location>
</feature>
<dbReference type="Pfam" id="PF00704">
    <property type="entry name" value="Glyco_hydro_18"/>
    <property type="match status" value="1"/>
</dbReference>
<dbReference type="InterPro" id="IPR017853">
    <property type="entry name" value="GH"/>
</dbReference>
<dbReference type="PROSITE" id="PS50940">
    <property type="entry name" value="CHIT_BIND_II"/>
    <property type="match status" value="1"/>
</dbReference>
<dbReference type="SUPFAM" id="SSF57625">
    <property type="entry name" value="Invertebrate chitin-binding proteins"/>
    <property type="match status" value="1"/>
</dbReference>
<feature type="compositionally biased region" description="Basic residues" evidence="7">
    <location>
        <begin position="561"/>
        <end position="573"/>
    </location>
</feature>
<feature type="region of interest" description="Disordered" evidence="7">
    <location>
        <begin position="1256"/>
        <end position="1297"/>
    </location>
</feature>
<feature type="compositionally biased region" description="Polar residues" evidence="7">
    <location>
        <begin position="1330"/>
        <end position="1342"/>
    </location>
</feature>
<evidence type="ECO:0000259" key="9">
    <source>
        <dbReference type="PROSITE" id="PS50940"/>
    </source>
</evidence>
<comment type="similarity">
    <text evidence="1">Belongs to the glycosyl hydrolase 18 family. Chitinase class II subfamily.</text>
</comment>
<protein>
    <recommendedName>
        <fullName evidence="13">Chitinase</fullName>
    </recommendedName>
</protein>
<dbReference type="PROSITE" id="PS51257">
    <property type="entry name" value="PROKAR_LIPOPROTEIN"/>
    <property type="match status" value="1"/>
</dbReference>
<dbReference type="Pfam" id="PF01607">
    <property type="entry name" value="CBM_14"/>
    <property type="match status" value="1"/>
</dbReference>
<dbReference type="GO" id="GO:0008061">
    <property type="term" value="F:chitin binding"/>
    <property type="evidence" value="ECO:0007669"/>
    <property type="project" value="UniProtKB-KW"/>
</dbReference>
<dbReference type="InterPro" id="IPR029070">
    <property type="entry name" value="Chitinase_insertion_sf"/>
</dbReference>
<feature type="signal peptide" evidence="8">
    <location>
        <begin position="1"/>
        <end position="29"/>
    </location>
</feature>
<dbReference type="FunFam" id="3.20.20.80:FF:000007">
    <property type="entry name" value="Acidic mammalian chitinase"/>
    <property type="match status" value="1"/>
</dbReference>
<feature type="compositionally biased region" description="Polar residues" evidence="7">
    <location>
        <begin position="1715"/>
        <end position="1755"/>
    </location>
</feature>
<feature type="compositionally biased region" description="Polar residues" evidence="7">
    <location>
        <begin position="1023"/>
        <end position="1043"/>
    </location>
</feature>
<dbReference type="Gene3D" id="3.10.50.10">
    <property type="match status" value="1"/>
</dbReference>
<evidence type="ECO:0000256" key="7">
    <source>
        <dbReference type="SAM" id="MobiDB-lite"/>
    </source>
</evidence>
<feature type="region of interest" description="Disordered" evidence="7">
    <location>
        <begin position="701"/>
        <end position="734"/>
    </location>
</feature>
<dbReference type="PROSITE" id="PS51910">
    <property type="entry name" value="GH18_2"/>
    <property type="match status" value="1"/>
</dbReference>
<dbReference type="SMART" id="SM00636">
    <property type="entry name" value="Glyco_18"/>
    <property type="match status" value="1"/>
</dbReference>
<dbReference type="CDD" id="cd02872">
    <property type="entry name" value="GH18_chitolectin_chitotriosidase"/>
    <property type="match status" value="1"/>
</dbReference>
<dbReference type="Gene3D" id="3.20.20.80">
    <property type="entry name" value="Glycosidases"/>
    <property type="match status" value="1"/>
</dbReference>
<feature type="compositionally biased region" description="Basic and acidic residues" evidence="7">
    <location>
        <begin position="1555"/>
        <end position="1569"/>
    </location>
</feature>
<feature type="compositionally biased region" description="Basic residues" evidence="7">
    <location>
        <begin position="610"/>
        <end position="631"/>
    </location>
</feature>
<dbReference type="InterPro" id="IPR036508">
    <property type="entry name" value="Chitin-bd_dom_sf"/>
</dbReference>